<name>A0A2T7UNM0_9RHOB</name>
<feature type="transmembrane region" description="Helical" evidence="8">
    <location>
        <begin position="328"/>
        <end position="355"/>
    </location>
</feature>
<evidence type="ECO:0000256" key="8">
    <source>
        <dbReference type="SAM" id="Phobius"/>
    </source>
</evidence>
<sequence>MPTEMIAALMFGSLLLLMLTGQRMFGVIGFVAVVAALFLWGDRGGHDIAFSQAFKLMNWFPLITLPMFIFMGYVLSESRLADDLYRMFHVWFGPVPGGLAIGTIVLMVLISAMNGLSVAGMAIGSTIALPELLKRNYDKRMVTGVIQAGSSLGILIPPSVVMVLYAMIARQPVAQLWLAGILPGLLMASLFIAYIWLRCRINPALGPVLSAEERAAISTSEKYRLLLAGVLPLGIFLVMMVPFILGYTRLVESSVIGALAAVAASVYKKRMTRQVWETCLVQTLSVSCMFLWIILAALAFGAIFDGLRAVEFVREFFITDLGLNRWQILILMQLSFILMGTFLDDTAMLVIVAPLYVPIVRALEFDLVWYGVLYTITCQIAYMTPPFGYNLFLMRAMAPSSVSLADIYRSIVPFVGVMILGLALIMIFPQIALWLPQTLYNP</sequence>
<keyword evidence="7" id="KW-0813">Transport</keyword>
<dbReference type="GO" id="GO:0022857">
    <property type="term" value="F:transmembrane transporter activity"/>
    <property type="evidence" value="ECO:0007669"/>
    <property type="project" value="UniProtKB-UniRule"/>
</dbReference>
<dbReference type="InterPro" id="IPR004681">
    <property type="entry name" value="TRAP_DctM"/>
</dbReference>
<accession>A0A2T7UNM0</accession>
<evidence type="ECO:0000256" key="2">
    <source>
        <dbReference type="ARBA" id="ARBA00022475"/>
    </source>
</evidence>
<evidence type="ECO:0000259" key="9">
    <source>
        <dbReference type="Pfam" id="PF06808"/>
    </source>
</evidence>
<feature type="transmembrane region" description="Helical" evidence="8">
    <location>
        <begin position="145"/>
        <end position="168"/>
    </location>
</feature>
<protein>
    <submittedName>
        <fullName evidence="10">C4-dicarboxylate ABC transporter</fullName>
    </submittedName>
</protein>
<feature type="transmembrane region" description="Helical" evidence="8">
    <location>
        <begin position="367"/>
        <end position="387"/>
    </location>
</feature>
<evidence type="ECO:0000256" key="7">
    <source>
        <dbReference type="RuleBase" id="RU369079"/>
    </source>
</evidence>
<evidence type="ECO:0000313" key="11">
    <source>
        <dbReference type="Proteomes" id="UP000244810"/>
    </source>
</evidence>
<feature type="transmembrane region" description="Helical" evidence="8">
    <location>
        <begin position="59"/>
        <end position="76"/>
    </location>
</feature>
<feature type="transmembrane region" description="Helical" evidence="8">
    <location>
        <begin position="88"/>
        <end position="110"/>
    </location>
</feature>
<organism evidence="10 11">
    <name type="scientific">Pararhodobacter aggregans</name>
    <dbReference type="NCBI Taxonomy" id="404875"/>
    <lineage>
        <taxon>Bacteria</taxon>
        <taxon>Pseudomonadati</taxon>
        <taxon>Pseudomonadota</taxon>
        <taxon>Alphaproteobacteria</taxon>
        <taxon>Rhodobacterales</taxon>
        <taxon>Paracoccaceae</taxon>
        <taxon>Pararhodobacter</taxon>
    </lineage>
</organism>
<reference evidence="10 11" key="1">
    <citation type="journal article" date="2011" name="Syst. Appl. Microbiol.">
        <title>Defluviimonas denitrificans gen. nov., sp. nov., and Pararhodobacter aggregans gen. nov., sp. nov., non-phototrophic Rhodobacteraceae from the biofilter of a marine aquaculture.</title>
        <authorList>
            <person name="Foesel B.U."/>
            <person name="Drake H.L."/>
            <person name="Schramm A."/>
        </authorList>
    </citation>
    <scope>NUCLEOTIDE SEQUENCE [LARGE SCALE GENOMIC DNA]</scope>
    <source>
        <strain evidence="10 11">D1-19</strain>
    </source>
</reference>
<dbReference type="AlphaFoldDB" id="A0A2T7UNM0"/>
<dbReference type="Proteomes" id="UP000244810">
    <property type="component" value="Unassembled WGS sequence"/>
</dbReference>
<comment type="caution">
    <text evidence="10">The sequence shown here is derived from an EMBL/GenBank/DDBJ whole genome shotgun (WGS) entry which is preliminary data.</text>
</comment>
<dbReference type="InterPro" id="IPR010656">
    <property type="entry name" value="DctM"/>
</dbReference>
<dbReference type="OrthoDB" id="7339120at2"/>
<evidence type="ECO:0000256" key="5">
    <source>
        <dbReference type="ARBA" id="ARBA00022989"/>
    </source>
</evidence>
<dbReference type="PANTHER" id="PTHR33362:SF5">
    <property type="entry name" value="C4-DICARBOXYLATE TRAP TRANSPORTER LARGE PERMEASE PROTEIN DCTM"/>
    <property type="match status" value="1"/>
</dbReference>
<evidence type="ECO:0000256" key="4">
    <source>
        <dbReference type="ARBA" id="ARBA00022692"/>
    </source>
</evidence>
<feature type="domain" description="TRAP C4-dicarboxylate transport system permease DctM subunit" evidence="9">
    <location>
        <begin position="11"/>
        <end position="431"/>
    </location>
</feature>
<evidence type="ECO:0000256" key="3">
    <source>
        <dbReference type="ARBA" id="ARBA00022519"/>
    </source>
</evidence>
<dbReference type="RefSeq" id="WP_107753131.1">
    <property type="nucleotide sequence ID" value="NZ_QBKF01000009.1"/>
</dbReference>
<keyword evidence="4 8" id="KW-0812">Transmembrane</keyword>
<evidence type="ECO:0000256" key="6">
    <source>
        <dbReference type="ARBA" id="ARBA00023136"/>
    </source>
</evidence>
<feature type="transmembrane region" description="Helical" evidence="8">
    <location>
        <begin position="279"/>
        <end position="304"/>
    </location>
</feature>
<comment type="function">
    <text evidence="7">Part of the tripartite ATP-independent periplasmic (TRAP) transport system.</text>
</comment>
<comment type="subcellular location">
    <subcellularLocation>
        <location evidence="1 7">Cell inner membrane</location>
        <topology evidence="1 7">Multi-pass membrane protein</topology>
    </subcellularLocation>
</comment>
<evidence type="ECO:0000313" key="10">
    <source>
        <dbReference type="EMBL" id="PVE46264.1"/>
    </source>
</evidence>
<feature type="transmembrane region" description="Helical" evidence="8">
    <location>
        <begin position="223"/>
        <end position="244"/>
    </location>
</feature>
<feature type="transmembrane region" description="Helical" evidence="8">
    <location>
        <begin position="116"/>
        <end position="133"/>
    </location>
</feature>
<keyword evidence="5 8" id="KW-1133">Transmembrane helix</keyword>
<keyword evidence="11" id="KW-1185">Reference proteome</keyword>
<keyword evidence="6 8" id="KW-0472">Membrane</keyword>
<dbReference type="GO" id="GO:0005886">
    <property type="term" value="C:plasma membrane"/>
    <property type="evidence" value="ECO:0007669"/>
    <property type="project" value="UniProtKB-SubCell"/>
</dbReference>
<dbReference type="PIRSF" id="PIRSF006066">
    <property type="entry name" value="HI0050"/>
    <property type="match status" value="1"/>
</dbReference>
<keyword evidence="3 7" id="KW-0997">Cell inner membrane</keyword>
<gene>
    <name evidence="10" type="ORF">DDE23_16590</name>
</gene>
<dbReference type="EMBL" id="QDDR01000009">
    <property type="protein sequence ID" value="PVE46264.1"/>
    <property type="molecule type" value="Genomic_DNA"/>
</dbReference>
<dbReference type="PANTHER" id="PTHR33362">
    <property type="entry name" value="SIALIC ACID TRAP TRANSPORTER PERMEASE PROTEIN SIAT-RELATED"/>
    <property type="match status" value="1"/>
</dbReference>
<feature type="transmembrane region" description="Helical" evidence="8">
    <location>
        <begin position="174"/>
        <end position="197"/>
    </location>
</feature>
<keyword evidence="2" id="KW-1003">Cell membrane</keyword>
<dbReference type="Pfam" id="PF06808">
    <property type="entry name" value="DctM"/>
    <property type="match status" value="1"/>
</dbReference>
<feature type="transmembrane region" description="Helical" evidence="8">
    <location>
        <begin position="407"/>
        <end position="435"/>
    </location>
</feature>
<proteinExistence type="predicted"/>
<evidence type="ECO:0000256" key="1">
    <source>
        <dbReference type="ARBA" id="ARBA00004429"/>
    </source>
</evidence>